<feature type="compositionally biased region" description="Basic and acidic residues" evidence="1">
    <location>
        <begin position="38"/>
        <end position="50"/>
    </location>
</feature>
<gene>
    <name evidence="2" type="ORF">JCM17207_19270</name>
</gene>
<comment type="caution">
    <text evidence="2">The sequence shown here is derived from an EMBL/GenBank/DDBJ whole genome shotgun (WGS) entry which is preliminary data.</text>
</comment>
<name>A0AA37IZS8_9FIRM</name>
<protein>
    <submittedName>
        <fullName evidence="2">Uncharacterized protein</fullName>
    </submittedName>
</protein>
<sequence>MTDQNKNPKPFTPEEEEDFWLELGPPSAYIGLDAYQTARREGDASPDGKRLGFTGAEPKNTAVLPETENSLDDIPPMDR</sequence>
<organism evidence="2 3">
    <name type="scientific">Faecalibacterium gallinarum</name>
    <dbReference type="NCBI Taxonomy" id="2903556"/>
    <lineage>
        <taxon>Bacteria</taxon>
        <taxon>Bacillati</taxon>
        <taxon>Bacillota</taxon>
        <taxon>Clostridia</taxon>
        <taxon>Eubacteriales</taxon>
        <taxon>Oscillospiraceae</taxon>
        <taxon>Faecalibacterium</taxon>
    </lineage>
</organism>
<evidence type="ECO:0000313" key="2">
    <source>
        <dbReference type="EMBL" id="GJN65302.1"/>
    </source>
</evidence>
<accession>A0AA37IZS8</accession>
<proteinExistence type="predicted"/>
<dbReference type="RefSeq" id="WP_238317543.1">
    <property type="nucleotide sequence ID" value="NZ_BQKV01000081.1"/>
</dbReference>
<keyword evidence="3" id="KW-1185">Reference proteome</keyword>
<evidence type="ECO:0000313" key="3">
    <source>
        <dbReference type="Proteomes" id="UP001055185"/>
    </source>
</evidence>
<dbReference type="Proteomes" id="UP001055185">
    <property type="component" value="Unassembled WGS sequence"/>
</dbReference>
<dbReference type="EMBL" id="BQKV01000081">
    <property type="protein sequence ID" value="GJN65302.1"/>
    <property type="molecule type" value="Genomic_DNA"/>
</dbReference>
<evidence type="ECO:0000256" key="1">
    <source>
        <dbReference type="SAM" id="MobiDB-lite"/>
    </source>
</evidence>
<reference evidence="2" key="1">
    <citation type="journal article" date="2022" name="Int. J. Syst. Evol. Microbiol.">
        <title>Genome-based, phenotypic and chemotaxonomic classification of Faecalibacterium strains: proposal of three novel species Faecalibacterium duncaniae sp. nov., Faecalibacterium hattorii sp. nov. and Faecalibacterium gallinarum sp. nov. .</title>
        <authorList>
            <person name="Sakamoto M."/>
            <person name="Sakurai N."/>
            <person name="Tanno H."/>
            <person name="Iino T."/>
            <person name="Ohkuma M."/>
            <person name="Endo A."/>
        </authorList>
    </citation>
    <scope>NUCLEOTIDE SEQUENCE</scope>
    <source>
        <strain evidence="2">JCM 17207</strain>
    </source>
</reference>
<dbReference type="AlphaFoldDB" id="A0AA37IZS8"/>
<feature type="region of interest" description="Disordered" evidence="1">
    <location>
        <begin position="38"/>
        <end position="79"/>
    </location>
</feature>